<dbReference type="Pfam" id="PF11563">
    <property type="entry name" value="Protoglobin"/>
    <property type="match status" value="1"/>
</dbReference>
<dbReference type="AlphaFoldDB" id="A0A085AGA6"/>
<dbReference type="OrthoDB" id="9812260at2"/>
<dbReference type="eggNOG" id="COG3706">
    <property type="taxonomic scope" value="Bacteria"/>
</dbReference>
<evidence type="ECO:0000256" key="6">
    <source>
        <dbReference type="ARBA" id="ARBA00022617"/>
    </source>
</evidence>
<evidence type="ECO:0000256" key="4">
    <source>
        <dbReference type="ARBA" id="ARBA00012528"/>
    </source>
</evidence>
<gene>
    <name evidence="16" type="ORF">GTGU_00976</name>
</gene>
<keyword evidence="16" id="KW-0456">Lyase</keyword>
<evidence type="ECO:0000256" key="12">
    <source>
        <dbReference type="ARBA" id="ARBA00023134"/>
    </source>
</evidence>
<proteinExistence type="predicted"/>
<dbReference type="GO" id="GO:0046872">
    <property type="term" value="F:metal ion binding"/>
    <property type="evidence" value="ECO:0007669"/>
    <property type="project" value="UniProtKB-KW"/>
</dbReference>
<evidence type="ECO:0000256" key="5">
    <source>
        <dbReference type="ARBA" id="ARBA00015125"/>
    </source>
</evidence>
<dbReference type="Gene3D" id="3.30.70.270">
    <property type="match status" value="1"/>
</dbReference>
<evidence type="ECO:0000256" key="13">
    <source>
        <dbReference type="ARBA" id="ARBA00029839"/>
    </source>
</evidence>
<name>A0A085AGA6_9ENTR</name>
<comment type="cofactor">
    <cofactor evidence="2">
        <name>heme</name>
        <dbReference type="ChEBI" id="CHEBI:30413"/>
    </cofactor>
</comment>
<dbReference type="GO" id="GO:0020037">
    <property type="term" value="F:heme binding"/>
    <property type="evidence" value="ECO:0007669"/>
    <property type="project" value="InterPro"/>
</dbReference>
<dbReference type="InterPro" id="IPR039435">
    <property type="entry name" value="DosC_GS"/>
</dbReference>
<dbReference type="GO" id="GO:0005886">
    <property type="term" value="C:plasma membrane"/>
    <property type="evidence" value="ECO:0007669"/>
    <property type="project" value="TreeGrafter"/>
</dbReference>
<evidence type="ECO:0000259" key="15">
    <source>
        <dbReference type="PROSITE" id="PS50887"/>
    </source>
</evidence>
<dbReference type="FunFam" id="3.30.70.270:FF:000001">
    <property type="entry name" value="Diguanylate cyclase domain protein"/>
    <property type="match status" value="1"/>
</dbReference>
<comment type="cofactor">
    <cofactor evidence="1">
        <name>Mg(2+)</name>
        <dbReference type="ChEBI" id="CHEBI:18420"/>
    </cofactor>
</comment>
<dbReference type="RefSeq" id="WP_038154560.1">
    <property type="nucleotide sequence ID" value="NZ_JMTB01000042.1"/>
</dbReference>
<organism evidence="16 17">
    <name type="scientific">Trabulsiella guamensis ATCC 49490</name>
    <dbReference type="NCBI Taxonomy" id="1005994"/>
    <lineage>
        <taxon>Bacteria</taxon>
        <taxon>Pseudomonadati</taxon>
        <taxon>Pseudomonadota</taxon>
        <taxon>Gammaproteobacteria</taxon>
        <taxon>Enterobacterales</taxon>
        <taxon>Enterobacteriaceae</taxon>
        <taxon>Trabulsiella</taxon>
    </lineage>
</organism>
<reference evidence="17" key="1">
    <citation type="submission" date="2014-05" db="EMBL/GenBank/DDBJ databases">
        <title>ATOL: Assembling a taxonomically balanced genome-scale reconstruction of the evolutionary history of the Enterobacteriaceae.</title>
        <authorList>
            <person name="Plunkett G. III"/>
            <person name="Neeno-Eckwall E.C."/>
            <person name="Glasner J.D."/>
            <person name="Perna N.T."/>
        </authorList>
    </citation>
    <scope>NUCLEOTIDE SEQUENCE [LARGE SCALE GENOMIC DNA]</scope>
    <source>
        <strain evidence="17">ATCC 49490</strain>
    </source>
</reference>
<keyword evidence="11" id="KW-0408">Iron</keyword>
<dbReference type="GO" id="GO:0052621">
    <property type="term" value="F:diguanylate cyclase activity"/>
    <property type="evidence" value="ECO:0007669"/>
    <property type="project" value="UniProtKB-EC"/>
</dbReference>
<keyword evidence="7 16" id="KW-0808">Transferase</keyword>
<evidence type="ECO:0000256" key="8">
    <source>
        <dbReference type="ARBA" id="ARBA00022723"/>
    </source>
</evidence>
<dbReference type="SUPFAM" id="SSF55073">
    <property type="entry name" value="Nucleotide cyclase"/>
    <property type="match status" value="1"/>
</dbReference>
<dbReference type="SUPFAM" id="SSF46458">
    <property type="entry name" value="Globin-like"/>
    <property type="match status" value="1"/>
</dbReference>
<dbReference type="EC" id="2.7.7.65" evidence="4"/>
<dbReference type="PROSITE" id="PS50887">
    <property type="entry name" value="GGDEF"/>
    <property type="match status" value="1"/>
</dbReference>
<keyword evidence="12" id="KW-0342">GTP-binding</keyword>
<evidence type="ECO:0000256" key="14">
    <source>
        <dbReference type="ARBA" id="ARBA00034247"/>
    </source>
</evidence>
<dbReference type="Proteomes" id="UP000028630">
    <property type="component" value="Unassembled WGS sequence"/>
</dbReference>
<dbReference type="InterPro" id="IPR048442">
    <property type="entry name" value="DosC_2nd"/>
</dbReference>
<comment type="caution">
    <text evidence="16">The sequence shown here is derived from an EMBL/GenBank/DDBJ whole genome shotgun (WGS) entry which is preliminary data.</text>
</comment>
<dbReference type="Pfam" id="PF00990">
    <property type="entry name" value="GGDEF"/>
    <property type="match status" value="1"/>
</dbReference>
<dbReference type="GO" id="GO:0005525">
    <property type="term" value="F:GTP binding"/>
    <property type="evidence" value="ECO:0007669"/>
    <property type="project" value="UniProtKB-KW"/>
</dbReference>
<evidence type="ECO:0000256" key="2">
    <source>
        <dbReference type="ARBA" id="ARBA00001971"/>
    </source>
</evidence>
<keyword evidence="10" id="KW-0460">Magnesium</keyword>
<evidence type="ECO:0000256" key="7">
    <source>
        <dbReference type="ARBA" id="ARBA00022679"/>
    </source>
</evidence>
<dbReference type="Pfam" id="PF21118">
    <property type="entry name" value="DosC_2nd"/>
    <property type="match status" value="1"/>
</dbReference>
<keyword evidence="9" id="KW-0547">Nucleotide-binding</keyword>
<evidence type="ECO:0000256" key="3">
    <source>
        <dbReference type="ARBA" id="ARBA00004665"/>
    </source>
</evidence>
<accession>A0A085AGA6</accession>
<comment type="catalytic activity">
    <reaction evidence="14">
        <text>2 GTP = 3',3'-c-di-GMP + 2 diphosphate</text>
        <dbReference type="Rhea" id="RHEA:24898"/>
        <dbReference type="ChEBI" id="CHEBI:33019"/>
        <dbReference type="ChEBI" id="CHEBI:37565"/>
        <dbReference type="ChEBI" id="CHEBI:58805"/>
        <dbReference type="EC" id="2.7.7.65"/>
    </reaction>
</comment>
<keyword evidence="8" id="KW-0479">Metal-binding</keyword>
<dbReference type="CDD" id="cd14757">
    <property type="entry name" value="GS_EcDosC-like_GGDEF"/>
    <property type="match status" value="1"/>
</dbReference>
<dbReference type="GO" id="GO:0016829">
    <property type="term" value="F:lyase activity"/>
    <property type="evidence" value="ECO:0007669"/>
    <property type="project" value="UniProtKB-KW"/>
</dbReference>
<dbReference type="InterPro" id="IPR050469">
    <property type="entry name" value="Diguanylate_Cyclase"/>
</dbReference>
<evidence type="ECO:0000313" key="16">
    <source>
        <dbReference type="EMBL" id="KFC09251.1"/>
    </source>
</evidence>
<evidence type="ECO:0000256" key="9">
    <source>
        <dbReference type="ARBA" id="ARBA00022741"/>
    </source>
</evidence>
<evidence type="ECO:0000256" key="11">
    <source>
        <dbReference type="ARBA" id="ARBA00023004"/>
    </source>
</evidence>
<dbReference type="InterPro" id="IPR000160">
    <property type="entry name" value="GGDEF_dom"/>
</dbReference>
<evidence type="ECO:0000256" key="1">
    <source>
        <dbReference type="ARBA" id="ARBA00001946"/>
    </source>
</evidence>
<evidence type="ECO:0000313" key="17">
    <source>
        <dbReference type="Proteomes" id="UP000028630"/>
    </source>
</evidence>
<sequence>MQSYVARVKEEWLGLIRETEPHIHEMARGLGEDNARNLSEIFYTNILTDPQAVDFLTNEQVETHLKKSLVMWLKRVLSCSENDVDELIAIQQHVGEIHARIGIPIQLVDMGARILKRNLIPLIIERSGSDSDKIKLLSFSLSSIDLALEIMARTFTFGESSSMKEDENYRIFSLLENAEEEKERQLGSLLSWEMDVMYNVMLEADLDSIQLISRADFGLWFNHKGRHYFSGIAEVGYIAKLIQETDQILLKTREASRTFRQKNLRNDFMLQIKNNTTQIAALLRGLFDDVSKHEVGMDVLTKLLNRRFLAAIFKREITHANRSGTNLSVLLIDVDKFKEINDGHGHATGDDILRKISQVFYDNVRSSDYVFRYGGDEFLIVLTEATPAETMHIAERIRAKATKQAVTTPDGKQLTTTLSIGAAMFQGHPDYERLVQAADEALYIAKRNGRNRAEMYNPNNKA</sequence>
<protein>
    <recommendedName>
        <fullName evidence="5">Diguanylate cyclase DosC</fullName>
        <ecNumber evidence="4">2.7.7.65</ecNumber>
    </recommendedName>
    <alternativeName>
        <fullName evidence="13">Direct oxygen-sensing cyclase</fullName>
    </alternativeName>
</protein>
<dbReference type="InterPro" id="IPR009050">
    <property type="entry name" value="Globin-like_sf"/>
</dbReference>
<dbReference type="Gene3D" id="1.10.490.10">
    <property type="entry name" value="Globins"/>
    <property type="match status" value="1"/>
</dbReference>
<dbReference type="GO" id="GO:1902201">
    <property type="term" value="P:negative regulation of bacterial-type flagellum-dependent cell motility"/>
    <property type="evidence" value="ECO:0007669"/>
    <property type="project" value="TreeGrafter"/>
</dbReference>
<keyword evidence="16" id="KW-0548">Nucleotidyltransferase</keyword>
<keyword evidence="17" id="KW-1185">Reference proteome</keyword>
<evidence type="ECO:0000256" key="10">
    <source>
        <dbReference type="ARBA" id="ARBA00022842"/>
    </source>
</evidence>
<feature type="domain" description="GGDEF" evidence="15">
    <location>
        <begin position="325"/>
        <end position="458"/>
    </location>
</feature>
<dbReference type="GO" id="GO:0019825">
    <property type="term" value="F:oxygen binding"/>
    <property type="evidence" value="ECO:0007669"/>
    <property type="project" value="InterPro"/>
</dbReference>
<dbReference type="PANTHER" id="PTHR45138">
    <property type="entry name" value="REGULATORY COMPONENTS OF SENSORY TRANSDUCTION SYSTEM"/>
    <property type="match status" value="1"/>
</dbReference>
<dbReference type="InterPro" id="IPR044398">
    <property type="entry name" value="Globin-sensor_dom"/>
</dbReference>
<comment type="pathway">
    <text evidence="3">Purine metabolism; 3',5'-cyclic di-GMP biosynthesis.</text>
</comment>
<dbReference type="InterPro" id="IPR012292">
    <property type="entry name" value="Globin/Proto"/>
</dbReference>
<dbReference type="CDD" id="cd01949">
    <property type="entry name" value="GGDEF"/>
    <property type="match status" value="1"/>
</dbReference>
<dbReference type="NCBIfam" id="TIGR00254">
    <property type="entry name" value="GGDEF"/>
    <property type="match status" value="1"/>
</dbReference>
<dbReference type="EMBL" id="JMTB01000042">
    <property type="protein sequence ID" value="KFC09251.1"/>
    <property type="molecule type" value="Genomic_DNA"/>
</dbReference>
<dbReference type="GO" id="GO:0043709">
    <property type="term" value="P:cell adhesion involved in single-species biofilm formation"/>
    <property type="evidence" value="ECO:0007669"/>
    <property type="project" value="TreeGrafter"/>
</dbReference>
<dbReference type="InterPro" id="IPR029787">
    <property type="entry name" value="Nucleotide_cyclase"/>
</dbReference>
<dbReference type="InterPro" id="IPR043128">
    <property type="entry name" value="Rev_trsase/Diguanyl_cyclase"/>
</dbReference>
<keyword evidence="6" id="KW-0349">Heme</keyword>
<dbReference type="SMART" id="SM00267">
    <property type="entry name" value="GGDEF"/>
    <property type="match status" value="1"/>
</dbReference>
<dbReference type="UniPathway" id="UPA00599"/>
<dbReference type="PANTHER" id="PTHR45138:SF9">
    <property type="entry name" value="DIGUANYLATE CYCLASE DGCM-RELATED"/>
    <property type="match status" value="1"/>
</dbReference>